<gene>
    <name evidence="1" type="ORF">NCTC11179_03083</name>
</gene>
<keyword evidence="2" id="KW-1185">Reference proteome</keyword>
<dbReference type="EMBL" id="UGQL01000002">
    <property type="protein sequence ID" value="STZ69574.1"/>
    <property type="molecule type" value="Genomic_DNA"/>
</dbReference>
<sequence>MQRVSIKQNIQDWFTQQWVITCGNKFNPSVSPWLIGPFGQVGDTGEDFIHQLAQQEQLLLKRNCTDAGLLSSFKILGLSHEEESKIAPAIIDFYEQTSVYNLTLTLRWNPFFKGFGRLVNFLFSNRLNQLHIPINNQLRNAPITSEIIQLIAPDTKEVRYTFWLRTLPSTGIIIFSGVYGACQLPSGKQAVKAVFPLPNGNATVLMEPQVGEQGEFILYSSGKKWGDAGFYFLLQDTHKNYWSHFIPSFKDKLVVQTHSDGLTANQQLKLWGLTVLTISYCITPKT</sequence>
<dbReference type="RefSeq" id="WP_115092271.1">
    <property type="nucleotide sequence ID" value="NZ_CP068107.1"/>
</dbReference>
<dbReference type="AlphaFoldDB" id="A0A378U4J6"/>
<protein>
    <submittedName>
        <fullName evidence="1">Uncharacterized protein</fullName>
    </submittedName>
</protein>
<name>A0A378U4J6_MYROD</name>
<accession>A0A378U4J6</accession>
<reference evidence="1 2" key="1">
    <citation type="submission" date="2018-06" db="EMBL/GenBank/DDBJ databases">
        <authorList>
            <consortium name="Pathogen Informatics"/>
            <person name="Doyle S."/>
        </authorList>
    </citation>
    <scope>NUCLEOTIDE SEQUENCE [LARGE SCALE GENOMIC DNA]</scope>
    <source>
        <strain evidence="1 2">NCTC11179</strain>
    </source>
</reference>
<organism evidence="1 2">
    <name type="scientific">Myroides odoratus</name>
    <name type="common">Flavobacterium odoratum</name>
    <dbReference type="NCBI Taxonomy" id="256"/>
    <lineage>
        <taxon>Bacteria</taxon>
        <taxon>Pseudomonadati</taxon>
        <taxon>Bacteroidota</taxon>
        <taxon>Flavobacteriia</taxon>
        <taxon>Flavobacteriales</taxon>
        <taxon>Flavobacteriaceae</taxon>
        <taxon>Myroides</taxon>
    </lineage>
</organism>
<evidence type="ECO:0000313" key="1">
    <source>
        <dbReference type="EMBL" id="STZ69574.1"/>
    </source>
</evidence>
<dbReference type="Proteomes" id="UP000255024">
    <property type="component" value="Unassembled WGS sequence"/>
</dbReference>
<evidence type="ECO:0000313" key="2">
    <source>
        <dbReference type="Proteomes" id="UP000255024"/>
    </source>
</evidence>
<proteinExistence type="predicted"/>